<accession>X1UIW8</accession>
<feature type="transmembrane region" description="Helical" evidence="1">
    <location>
        <begin position="6"/>
        <end position="23"/>
    </location>
</feature>
<gene>
    <name evidence="2" type="ORF">S12H4_36578</name>
</gene>
<dbReference type="AlphaFoldDB" id="X1UIW8"/>
<feature type="transmembrane region" description="Helical" evidence="1">
    <location>
        <begin position="44"/>
        <end position="65"/>
    </location>
</feature>
<evidence type="ECO:0000256" key="1">
    <source>
        <dbReference type="SAM" id="Phobius"/>
    </source>
</evidence>
<sequence>MLDHIFEVVFLIGYGIYLFGVYTPSMRRFKRSKTVDDRTRVLDIVLDFSTFAGWQVLPLIAIFSPWLDFADFHLPGWAGWIGVVIFAGCLVLLWRAYADLGSQWSPK</sequence>
<name>X1UIW8_9ZZZZ</name>
<comment type="caution">
    <text evidence="2">The sequence shown here is derived from an EMBL/GenBank/DDBJ whole genome shotgun (WGS) entry which is preliminary data.</text>
</comment>
<keyword evidence="1" id="KW-1133">Transmembrane helix</keyword>
<proteinExistence type="predicted"/>
<feature type="transmembrane region" description="Helical" evidence="1">
    <location>
        <begin position="77"/>
        <end position="97"/>
    </location>
</feature>
<protein>
    <submittedName>
        <fullName evidence="2">Uncharacterized protein</fullName>
    </submittedName>
</protein>
<organism evidence="2">
    <name type="scientific">marine sediment metagenome</name>
    <dbReference type="NCBI Taxonomy" id="412755"/>
    <lineage>
        <taxon>unclassified sequences</taxon>
        <taxon>metagenomes</taxon>
        <taxon>ecological metagenomes</taxon>
    </lineage>
</organism>
<keyword evidence="1" id="KW-0472">Membrane</keyword>
<dbReference type="EMBL" id="BARW01021817">
    <property type="protein sequence ID" value="GAI92324.1"/>
    <property type="molecule type" value="Genomic_DNA"/>
</dbReference>
<feature type="non-terminal residue" evidence="2">
    <location>
        <position position="107"/>
    </location>
</feature>
<dbReference type="Gene3D" id="1.20.120.1630">
    <property type="match status" value="1"/>
</dbReference>
<reference evidence="2" key="1">
    <citation type="journal article" date="2014" name="Front. Microbiol.">
        <title>High frequency of phylogenetically diverse reductive dehalogenase-homologous genes in deep subseafloor sedimentary metagenomes.</title>
        <authorList>
            <person name="Kawai M."/>
            <person name="Futagami T."/>
            <person name="Toyoda A."/>
            <person name="Takaki Y."/>
            <person name="Nishi S."/>
            <person name="Hori S."/>
            <person name="Arai W."/>
            <person name="Tsubouchi T."/>
            <person name="Morono Y."/>
            <person name="Uchiyama I."/>
            <person name="Ito T."/>
            <person name="Fujiyama A."/>
            <person name="Inagaki F."/>
            <person name="Takami H."/>
        </authorList>
    </citation>
    <scope>NUCLEOTIDE SEQUENCE</scope>
    <source>
        <strain evidence="2">Expedition CK06-06</strain>
    </source>
</reference>
<keyword evidence="1" id="KW-0812">Transmembrane</keyword>
<evidence type="ECO:0000313" key="2">
    <source>
        <dbReference type="EMBL" id="GAI92324.1"/>
    </source>
</evidence>